<dbReference type="SMART" id="SM00717">
    <property type="entry name" value="SANT"/>
    <property type="match status" value="1"/>
</dbReference>
<dbReference type="PROSITE" id="PS51294">
    <property type="entry name" value="HTH_MYB"/>
    <property type="match status" value="1"/>
</dbReference>
<accession>A0ABP1HRG3</accession>
<protein>
    <submittedName>
        <fullName evidence="3">Myb-like_DNA-binding domain-containing protein</fullName>
    </submittedName>
</protein>
<feature type="domain" description="Myb-like" evidence="1">
    <location>
        <begin position="10"/>
        <end position="56"/>
    </location>
</feature>
<dbReference type="EMBL" id="CAXDID020000039">
    <property type="protein sequence ID" value="CAL5999000.1"/>
    <property type="molecule type" value="Genomic_DNA"/>
</dbReference>
<sequence length="184" mass="21678">MNPIINHYRKWTSEETSKIITLVNQYNGCVIHWDKIASQFIGRTPQQCKSYYNDKIKKHSLSKLILKYNGIENVAQRAIQYLLSANVKEENMAKQFCILDLFNLIQEHVRSAQENNSNYEFNVNVLKFIQSVIQIYKYSLMEHIQSSQAHSIDQLNQFINFMNSFDYDKLLQTIKDLIAMKTTQ</sequence>
<gene>
    <name evidence="3" type="ORF">HINF_LOCUS16002</name>
    <name evidence="4" type="ORF">HINF_LOCUS47756</name>
    <name evidence="5" type="ORF">HINF_LOCUS47762</name>
</gene>
<dbReference type="Proteomes" id="UP001642409">
    <property type="component" value="Unassembled WGS sequence"/>
</dbReference>
<dbReference type="EMBL" id="CAXDID020000216">
    <property type="protein sequence ID" value="CAL6057872.1"/>
    <property type="molecule type" value="Genomic_DNA"/>
</dbReference>
<evidence type="ECO:0000313" key="5">
    <source>
        <dbReference type="EMBL" id="CAL6057872.1"/>
    </source>
</evidence>
<dbReference type="InterPro" id="IPR001005">
    <property type="entry name" value="SANT/Myb"/>
</dbReference>
<reference evidence="3 6" key="1">
    <citation type="submission" date="2024-07" db="EMBL/GenBank/DDBJ databases">
        <authorList>
            <person name="Akdeniz Z."/>
        </authorList>
    </citation>
    <scope>NUCLEOTIDE SEQUENCE [LARGE SCALE GENOMIC DNA]</scope>
</reference>
<dbReference type="SUPFAM" id="SSF46689">
    <property type="entry name" value="Homeodomain-like"/>
    <property type="match status" value="1"/>
</dbReference>
<evidence type="ECO:0000313" key="4">
    <source>
        <dbReference type="EMBL" id="CAL6057866.1"/>
    </source>
</evidence>
<keyword evidence="6" id="KW-1185">Reference proteome</keyword>
<dbReference type="EMBL" id="CAXDID020000216">
    <property type="protein sequence ID" value="CAL6057866.1"/>
    <property type="molecule type" value="Genomic_DNA"/>
</dbReference>
<dbReference type="PROSITE" id="PS50090">
    <property type="entry name" value="MYB_LIKE"/>
    <property type="match status" value="1"/>
</dbReference>
<dbReference type="Pfam" id="PF00249">
    <property type="entry name" value="Myb_DNA-binding"/>
    <property type="match status" value="1"/>
</dbReference>
<dbReference type="InterPro" id="IPR009057">
    <property type="entry name" value="Homeodomain-like_sf"/>
</dbReference>
<evidence type="ECO:0000259" key="2">
    <source>
        <dbReference type="PROSITE" id="PS51294"/>
    </source>
</evidence>
<organism evidence="3 6">
    <name type="scientific">Hexamita inflata</name>
    <dbReference type="NCBI Taxonomy" id="28002"/>
    <lineage>
        <taxon>Eukaryota</taxon>
        <taxon>Metamonada</taxon>
        <taxon>Diplomonadida</taxon>
        <taxon>Hexamitidae</taxon>
        <taxon>Hexamitinae</taxon>
        <taxon>Hexamita</taxon>
    </lineage>
</organism>
<proteinExistence type="predicted"/>
<comment type="caution">
    <text evidence="3">The sequence shown here is derived from an EMBL/GenBank/DDBJ whole genome shotgun (WGS) entry which is preliminary data.</text>
</comment>
<dbReference type="InterPro" id="IPR017930">
    <property type="entry name" value="Myb_dom"/>
</dbReference>
<feature type="domain" description="HTH myb-type" evidence="2">
    <location>
        <begin position="2"/>
        <end position="60"/>
    </location>
</feature>
<dbReference type="Gene3D" id="1.10.10.60">
    <property type="entry name" value="Homeodomain-like"/>
    <property type="match status" value="1"/>
</dbReference>
<evidence type="ECO:0000313" key="6">
    <source>
        <dbReference type="Proteomes" id="UP001642409"/>
    </source>
</evidence>
<evidence type="ECO:0000313" key="3">
    <source>
        <dbReference type="EMBL" id="CAL5999000.1"/>
    </source>
</evidence>
<evidence type="ECO:0000259" key="1">
    <source>
        <dbReference type="PROSITE" id="PS50090"/>
    </source>
</evidence>
<name>A0ABP1HRG3_9EUKA</name>
<dbReference type="CDD" id="cd00167">
    <property type="entry name" value="SANT"/>
    <property type="match status" value="1"/>
</dbReference>